<comment type="caution">
    <text evidence="7">The sequence shown here is derived from an EMBL/GenBank/DDBJ whole genome shotgun (WGS) entry which is preliminary data.</text>
</comment>
<keyword evidence="4 5" id="KW-0472">Membrane</keyword>
<dbReference type="AlphaFoldDB" id="A0A7Y0AW30"/>
<evidence type="ECO:0000259" key="6">
    <source>
        <dbReference type="PROSITE" id="PS50850"/>
    </source>
</evidence>
<dbReference type="PANTHER" id="PTHR23521:SF3">
    <property type="entry name" value="MFS TRANSPORTER"/>
    <property type="match status" value="1"/>
</dbReference>
<dbReference type="Proteomes" id="UP000541470">
    <property type="component" value="Unassembled WGS sequence"/>
</dbReference>
<dbReference type="InterPro" id="IPR047200">
    <property type="entry name" value="MFS_YcaD-like"/>
</dbReference>
<feature type="transmembrane region" description="Helical" evidence="5">
    <location>
        <begin position="334"/>
        <end position="356"/>
    </location>
</feature>
<dbReference type="InterPro" id="IPR011701">
    <property type="entry name" value="MFS"/>
</dbReference>
<keyword evidence="3 5" id="KW-1133">Transmembrane helix</keyword>
<dbReference type="GO" id="GO:0022857">
    <property type="term" value="F:transmembrane transporter activity"/>
    <property type="evidence" value="ECO:0007669"/>
    <property type="project" value="InterPro"/>
</dbReference>
<dbReference type="PANTHER" id="PTHR23521">
    <property type="entry name" value="TRANSPORTER MFS SUPERFAMILY"/>
    <property type="match status" value="1"/>
</dbReference>
<feature type="transmembrane region" description="Helical" evidence="5">
    <location>
        <begin position="140"/>
        <end position="162"/>
    </location>
</feature>
<dbReference type="InterPro" id="IPR001958">
    <property type="entry name" value="Tet-R_TetA/multi-R_MdtG-like"/>
</dbReference>
<feature type="transmembrane region" description="Helical" evidence="5">
    <location>
        <begin position="82"/>
        <end position="100"/>
    </location>
</feature>
<protein>
    <submittedName>
        <fullName evidence="7">MFS transporter</fullName>
    </submittedName>
</protein>
<dbReference type="EMBL" id="JABBGK010000002">
    <property type="protein sequence ID" value="NML74557.1"/>
    <property type="molecule type" value="Genomic_DNA"/>
</dbReference>
<dbReference type="PROSITE" id="PS50850">
    <property type="entry name" value="MFS"/>
    <property type="match status" value="1"/>
</dbReference>
<evidence type="ECO:0000313" key="7">
    <source>
        <dbReference type="EMBL" id="NML74557.1"/>
    </source>
</evidence>
<dbReference type="CDD" id="cd17477">
    <property type="entry name" value="MFS_YcaD_like"/>
    <property type="match status" value="1"/>
</dbReference>
<dbReference type="SUPFAM" id="SSF103473">
    <property type="entry name" value="MFS general substrate transporter"/>
    <property type="match status" value="1"/>
</dbReference>
<dbReference type="Gene3D" id="1.20.1250.20">
    <property type="entry name" value="MFS general substrate transporter like domains"/>
    <property type="match status" value="2"/>
</dbReference>
<keyword evidence="2 5" id="KW-0812">Transmembrane</keyword>
<keyword evidence="8" id="KW-1185">Reference proteome</keyword>
<feature type="transmembrane region" description="Helical" evidence="5">
    <location>
        <begin position="247"/>
        <end position="267"/>
    </location>
</feature>
<feature type="domain" description="Major facilitator superfamily (MFS) profile" evidence="6">
    <location>
        <begin position="16"/>
        <end position="387"/>
    </location>
</feature>
<dbReference type="InterPro" id="IPR036259">
    <property type="entry name" value="MFS_trans_sf"/>
</dbReference>
<dbReference type="InterPro" id="IPR020846">
    <property type="entry name" value="MFS_dom"/>
</dbReference>
<feature type="transmembrane region" description="Helical" evidence="5">
    <location>
        <begin position="168"/>
        <end position="191"/>
    </location>
</feature>
<evidence type="ECO:0000256" key="3">
    <source>
        <dbReference type="ARBA" id="ARBA00022989"/>
    </source>
</evidence>
<sequence length="389" mass="39881">MQSHVIAEDFAPDWAAIAVVILGVTAFSVGQGLTYPLISLVLESRGVSSSMAGLNASVFAAGLATSTLMISRLTALLRGDRLIVAGLVGASLSLAAFALFDNLAVWFLARYLLGCSTSIIFTVSEAWLNTACPDRLRGRVSGIYGASMCAGFAAGPLAIPFVGTDDGFAFALIAVYVAFVAFASVMLGRFARTRPEASGAGGLLKFVRTAPILALMVVAFGFSDIAAISTIPLYFVERGYSENFAALVVTMVALPTALAQPLVGWLLDHASRPLIAVGSALACGASFLLLPFLSSEYALLATVSLLGAASFSLYTCALTLLGDQFRGGLLVSGAAAYGLAYAIGSAAGSGATGLIMDLSLSAGPLSVGAIMLIFAVVFLVGLGRRGRAD</sequence>
<feature type="transmembrane region" description="Helical" evidence="5">
    <location>
        <begin position="50"/>
        <end position="70"/>
    </location>
</feature>
<organism evidence="7 8">
    <name type="scientific">Rhizobium terricola</name>
    <dbReference type="NCBI Taxonomy" id="2728849"/>
    <lineage>
        <taxon>Bacteria</taxon>
        <taxon>Pseudomonadati</taxon>
        <taxon>Pseudomonadota</taxon>
        <taxon>Alphaproteobacteria</taxon>
        <taxon>Hyphomicrobiales</taxon>
        <taxon>Rhizobiaceae</taxon>
        <taxon>Rhizobium/Agrobacterium group</taxon>
        <taxon>Rhizobium</taxon>
    </lineage>
</organism>
<dbReference type="Pfam" id="PF07690">
    <property type="entry name" value="MFS_1"/>
    <property type="match status" value="1"/>
</dbReference>
<evidence type="ECO:0000313" key="8">
    <source>
        <dbReference type="Proteomes" id="UP000541470"/>
    </source>
</evidence>
<comment type="subcellular location">
    <subcellularLocation>
        <location evidence="1">Membrane</location>
        <topology evidence="1">Multi-pass membrane protein</topology>
    </subcellularLocation>
</comment>
<proteinExistence type="predicted"/>
<evidence type="ECO:0000256" key="5">
    <source>
        <dbReference type="SAM" id="Phobius"/>
    </source>
</evidence>
<feature type="transmembrane region" description="Helical" evidence="5">
    <location>
        <begin position="274"/>
        <end position="293"/>
    </location>
</feature>
<feature type="transmembrane region" description="Helical" evidence="5">
    <location>
        <begin position="362"/>
        <end position="382"/>
    </location>
</feature>
<evidence type="ECO:0000256" key="2">
    <source>
        <dbReference type="ARBA" id="ARBA00022692"/>
    </source>
</evidence>
<evidence type="ECO:0000256" key="4">
    <source>
        <dbReference type="ARBA" id="ARBA00023136"/>
    </source>
</evidence>
<feature type="transmembrane region" description="Helical" evidence="5">
    <location>
        <begin position="106"/>
        <end position="128"/>
    </location>
</feature>
<dbReference type="GO" id="GO:0005886">
    <property type="term" value="C:plasma membrane"/>
    <property type="evidence" value="ECO:0007669"/>
    <property type="project" value="TreeGrafter"/>
</dbReference>
<name>A0A7Y0AW30_9HYPH</name>
<feature type="transmembrane region" description="Helical" evidence="5">
    <location>
        <begin position="12"/>
        <end position="30"/>
    </location>
</feature>
<gene>
    <name evidence="7" type="ORF">HHL25_10525</name>
</gene>
<evidence type="ECO:0000256" key="1">
    <source>
        <dbReference type="ARBA" id="ARBA00004141"/>
    </source>
</evidence>
<dbReference type="RefSeq" id="WP_169590079.1">
    <property type="nucleotide sequence ID" value="NZ_JABBGK010000002.1"/>
</dbReference>
<feature type="transmembrane region" description="Helical" evidence="5">
    <location>
        <begin position="212"/>
        <end position="235"/>
    </location>
</feature>
<feature type="transmembrane region" description="Helical" evidence="5">
    <location>
        <begin position="299"/>
        <end position="322"/>
    </location>
</feature>
<dbReference type="PRINTS" id="PR01035">
    <property type="entry name" value="TCRTETA"/>
</dbReference>
<accession>A0A7Y0AW30</accession>
<reference evidence="7 8" key="1">
    <citation type="submission" date="2020-04" db="EMBL/GenBank/DDBJ databases">
        <title>Rhizobium sp. S-51 isolated from soil.</title>
        <authorList>
            <person name="Dahal R.H."/>
        </authorList>
    </citation>
    <scope>NUCLEOTIDE SEQUENCE [LARGE SCALE GENOMIC DNA]</scope>
    <source>
        <strain evidence="7 8">S-51</strain>
    </source>
</reference>